<reference evidence="2 3" key="1">
    <citation type="submission" date="2019-12" db="EMBL/GenBank/DDBJ databases">
        <title>Chromosome-level assembly of the Caenorhabditis remanei genome.</title>
        <authorList>
            <person name="Teterina A.A."/>
            <person name="Willis J.H."/>
            <person name="Phillips P.C."/>
        </authorList>
    </citation>
    <scope>NUCLEOTIDE SEQUENCE [LARGE SCALE GENOMIC DNA]</scope>
    <source>
        <strain evidence="2 3">PX506</strain>
        <tissue evidence="2">Whole organism</tissue>
    </source>
</reference>
<keyword evidence="1" id="KW-1133">Transmembrane helix</keyword>
<keyword evidence="1" id="KW-0472">Membrane</keyword>
<gene>
    <name evidence="2" type="ORF">GCK72_007192</name>
</gene>
<dbReference type="EMBL" id="WUAV01000002">
    <property type="protein sequence ID" value="KAF1767233.1"/>
    <property type="molecule type" value="Genomic_DNA"/>
</dbReference>
<dbReference type="AlphaFoldDB" id="A0A6A5HLH8"/>
<accession>A0A6A5HLH8</accession>
<dbReference type="CTD" id="78774308"/>
<feature type="transmembrane region" description="Helical" evidence="1">
    <location>
        <begin position="136"/>
        <end position="160"/>
    </location>
</feature>
<evidence type="ECO:0000313" key="2">
    <source>
        <dbReference type="EMBL" id="KAF1767233.1"/>
    </source>
</evidence>
<protein>
    <submittedName>
        <fullName evidence="2">Uncharacterized protein</fullName>
    </submittedName>
</protein>
<feature type="transmembrane region" description="Helical" evidence="1">
    <location>
        <begin position="98"/>
        <end position="121"/>
    </location>
</feature>
<dbReference type="RefSeq" id="XP_053590224.1">
    <property type="nucleotide sequence ID" value="XM_053726030.1"/>
</dbReference>
<evidence type="ECO:0000313" key="3">
    <source>
        <dbReference type="Proteomes" id="UP000483820"/>
    </source>
</evidence>
<dbReference type="KEGG" id="crq:GCK72_007192"/>
<comment type="caution">
    <text evidence="2">The sequence shown here is derived from an EMBL/GenBank/DDBJ whole genome shotgun (WGS) entry which is preliminary data.</text>
</comment>
<sequence>MRGRKTFKRCQYEYNAQEMEHFRLVDEYCNWASYIKIAFLFPLVVMIMFEEQVFRKRFTHFKLKMPKNLFYMLQIFEKRKCSILRCQEMKEKKIINMLYYYGIFLFVLWKFVSALYMAYFWRLVSRYRGVDERKMYVVSIIIVQLLSIASLSVAVYQYFALPSEKYIKMNAAFFYCIGYEVLAIIATVIYLKFLINYW</sequence>
<organism evidence="2 3">
    <name type="scientific">Caenorhabditis remanei</name>
    <name type="common">Caenorhabditis vulgaris</name>
    <dbReference type="NCBI Taxonomy" id="31234"/>
    <lineage>
        <taxon>Eukaryota</taxon>
        <taxon>Metazoa</taxon>
        <taxon>Ecdysozoa</taxon>
        <taxon>Nematoda</taxon>
        <taxon>Chromadorea</taxon>
        <taxon>Rhabditida</taxon>
        <taxon>Rhabditina</taxon>
        <taxon>Rhabditomorpha</taxon>
        <taxon>Rhabditoidea</taxon>
        <taxon>Rhabditidae</taxon>
        <taxon>Peloderinae</taxon>
        <taxon>Caenorhabditis</taxon>
    </lineage>
</organism>
<dbReference type="GeneID" id="78774308"/>
<name>A0A6A5HLH8_CAERE</name>
<feature type="transmembrane region" description="Helical" evidence="1">
    <location>
        <begin position="172"/>
        <end position="195"/>
    </location>
</feature>
<keyword evidence="1" id="KW-0812">Transmembrane</keyword>
<feature type="transmembrane region" description="Helical" evidence="1">
    <location>
        <begin position="31"/>
        <end position="49"/>
    </location>
</feature>
<dbReference type="Proteomes" id="UP000483820">
    <property type="component" value="Chromosome II"/>
</dbReference>
<evidence type="ECO:0000256" key="1">
    <source>
        <dbReference type="SAM" id="Phobius"/>
    </source>
</evidence>
<proteinExistence type="predicted"/>